<dbReference type="EMBL" id="LT896719">
    <property type="protein sequence ID" value="SNB48901.1"/>
    <property type="molecule type" value="Genomic_DNA"/>
</dbReference>
<dbReference type="Proteomes" id="UP000272949">
    <property type="component" value="Segment"/>
</dbReference>
<dbReference type="Proteomes" id="UP000274633">
    <property type="component" value="Segment"/>
</dbReference>
<dbReference type="Proteomes" id="UP000279758">
    <property type="component" value="Segment"/>
</dbReference>
<evidence type="ECO:0000313" key="4">
    <source>
        <dbReference type="EMBL" id="SNB50523.1"/>
    </source>
</evidence>
<reference evidence="1" key="2">
    <citation type="submission" date="2015-05" db="EMBL/GenBank/DDBJ databases">
        <title>Utilizing next-generation sequencing to resolve the backbone and inform taxonomy of the Core Goodeniaceae.</title>
        <authorList>
            <person name="Michener P.S."/>
            <person name="Gardner A.G."/>
            <person name="Jabaily R.S."/>
            <person name="Sessa E."/>
        </authorList>
    </citation>
    <scope>NUCLEOTIDE SEQUENCE</scope>
    <source>
        <strain evidence="1">RatPox09</strain>
    </source>
</reference>
<dbReference type="Proteomes" id="UP000278652">
    <property type="component" value="Segment"/>
</dbReference>
<reference evidence="1" key="1">
    <citation type="journal article" date="2015" name="J. Virol.">
        <title>Out of the reservoir: Phenotypic and genotypic characterization of a novel cowpox virus isolated from a common vole.</title>
        <authorList>
            <person name="Hoffmann D."/>
            <person name="Franke A."/>
            <person name="Jenckel M."/>
            <person name="Tamosiunaite A."/>
            <person name="Schluckebier J."/>
            <person name="Granzow H."/>
            <person name="Hoffmann B."/>
            <person name="Fischer S."/>
            <person name="Ulrich R.G."/>
            <person name="Hoper D."/>
            <person name="Goller K."/>
            <person name="Osterrieder N."/>
            <person name="Beer M."/>
        </authorList>
    </citation>
    <scope>NUCLEOTIDE SEQUENCE [LARGE SCALE GENOMIC DNA]</scope>
    <source>
        <strain evidence="1">RatPox09</strain>
    </source>
</reference>
<dbReference type="Proteomes" id="UP000271295">
    <property type="component" value="Segment"/>
</dbReference>
<organismHost>
    <name type="scientific">Bos taurus</name>
    <name type="common">Bovine</name>
    <dbReference type="NCBI Taxonomy" id="9913"/>
</organismHost>
<organismHost>
    <name type="scientific">Homo sapiens</name>
    <name type="common">Human</name>
    <dbReference type="NCBI Taxonomy" id="9606"/>
</organismHost>
<protein>
    <submittedName>
        <fullName evidence="1">Uncharacterized protein</fullName>
    </submittedName>
</protein>
<name>A0A0K2YRP3_COWPX</name>
<evidence type="ECO:0000313" key="6">
    <source>
        <dbReference type="EMBL" id="SPN68221.1"/>
    </source>
</evidence>
<dbReference type="EMBL" id="LT993228">
    <property type="protein sequence ID" value="SPN68221.1"/>
    <property type="molecule type" value="Genomic_DNA"/>
</dbReference>
<organismHost>
    <name type="scientific">Loxodonta africana</name>
    <name type="common">African elephant</name>
    <dbReference type="NCBI Taxonomy" id="9785"/>
</organismHost>
<dbReference type="Proteomes" id="UP000277503">
    <property type="component" value="Segment"/>
</dbReference>
<dbReference type="EMBL" id="LN864565">
    <property type="protein sequence ID" value="CRL86592.1"/>
    <property type="molecule type" value="Genomic_DNA"/>
</dbReference>
<reference evidence="6" key="4">
    <citation type="submission" date="2018-04" db="EMBL/GenBank/DDBJ databases">
        <authorList>
            <person name="Go L.Y."/>
            <person name="Mitchell J.A."/>
        </authorList>
    </citation>
    <scope>NUCLEOTIDE SEQUENCE</scope>
    <source>
        <strain evidence="7">Ger/2017/Alpaca1</strain>
        <strain evidence="6">Ger/2017/common vole FMEimka</strain>
    </source>
</reference>
<organismHost>
    <name type="scientific">Apodemus sylvaticus</name>
    <name type="common">European woodmouse</name>
    <dbReference type="NCBI Taxonomy" id="10129"/>
</organismHost>
<organismHost>
    <name type="scientific">Mus musculus</name>
    <name type="common">Mouse</name>
    <dbReference type="NCBI Taxonomy" id="10090"/>
</organismHost>
<dbReference type="Proteomes" id="UP000164362">
    <property type="component" value="Segment"/>
</dbReference>
<evidence type="ECO:0000313" key="2">
    <source>
        <dbReference type="EMBL" id="SNB48901.1"/>
    </source>
</evidence>
<dbReference type="EMBL" id="LT896720">
    <property type="protein sequence ID" value="SNB53373.1"/>
    <property type="molecule type" value="Genomic_DNA"/>
</dbReference>
<evidence type="ECO:0000313" key="5">
    <source>
        <dbReference type="EMBL" id="SNB53373.1"/>
    </source>
</evidence>
<accession>A0A0K2YRP3</accession>
<dbReference type="EMBL" id="LT993230">
    <property type="protein sequence ID" value="SPN68500.1"/>
    <property type="molecule type" value="Genomic_DNA"/>
</dbReference>
<dbReference type="EMBL" id="LT896731">
    <property type="protein sequence ID" value="SNB50523.1"/>
    <property type="molecule type" value="Genomic_DNA"/>
</dbReference>
<proteinExistence type="predicted"/>
<organismHost>
    <name type="scientific">Microtus agrestis</name>
    <name type="common">Short-tailed field vole</name>
    <dbReference type="NCBI Taxonomy" id="29092"/>
</organismHost>
<organism evidence="1">
    <name type="scientific">Cowpox virus</name>
    <name type="common">CPV</name>
    <dbReference type="NCBI Taxonomy" id="10243"/>
    <lineage>
        <taxon>Viruses</taxon>
        <taxon>Varidnaviria</taxon>
        <taxon>Bamfordvirae</taxon>
        <taxon>Nucleocytoviricota</taxon>
        <taxon>Pokkesviricetes</taxon>
        <taxon>Chitovirales</taxon>
        <taxon>Poxviridae</taxon>
        <taxon>Chordopoxvirinae</taxon>
        <taxon>Orthopoxvirus</taxon>
        <taxon>Orthopoxvirus cowpox</taxon>
    </lineage>
</organism>
<reference evidence="2" key="3">
    <citation type="submission" date="2017-06" db="EMBL/GenBank/DDBJ databases">
        <authorList>
            <person name="Kim H.J."/>
            <person name="Triplett B.A."/>
        </authorList>
    </citation>
    <scope>NUCLEOTIDE SEQUENCE</scope>
    <source>
        <strain evidence="3">Ger/2012/Alpaca</strain>
        <strain evidence="2">Ger/2013/Alpaca</strain>
        <strain evidence="4">Ger/2015/Cat4</strain>
        <strain evidence="5">Ger/2015/Human1</strain>
    </source>
</reference>
<organismHost>
    <name type="scientific">Felis catus</name>
    <name type="common">Cat</name>
    <name type="synonym">Felis silvestris catus</name>
    <dbReference type="NCBI Taxonomy" id="9685"/>
</organismHost>
<dbReference type="EMBL" id="LT896726">
    <property type="protein sequence ID" value="SNB50346.1"/>
    <property type="molecule type" value="Genomic_DNA"/>
</dbReference>
<sequence length="80" mass="9319">MNIYCRYSSLTLANFLCLLMKLSISCPNSLELKYLDIFCWKVVNGRVTTLSYNIYPFLERSVINGICFTELDTNRVPILR</sequence>
<evidence type="ECO:0000313" key="3">
    <source>
        <dbReference type="EMBL" id="SNB50346.1"/>
    </source>
</evidence>
<evidence type="ECO:0000313" key="7">
    <source>
        <dbReference type="EMBL" id="SPN68500.1"/>
    </source>
</evidence>
<gene>
    <name evidence="1" type="primary">gCPXV0145</name>
</gene>
<evidence type="ECO:0000313" key="1">
    <source>
        <dbReference type="EMBL" id="CRL86592.1"/>
    </source>
</evidence>
<organismHost>
    <name type="scientific">Myodes glareolus</name>
    <name type="common">Bank vole</name>
    <name type="synonym">Clethrionomys glareolus</name>
    <dbReference type="NCBI Taxonomy" id="447135"/>
</organismHost>